<dbReference type="Proteomes" id="UP000250321">
    <property type="component" value="Unassembled WGS sequence"/>
</dbReference>
<sequence>MAAAVAEGVSLNHISRESSDIRRLANFYKEIFGFEEIESPNLEFKVIWLKGPGAFAFHLIERNPDYNLPEGPWSATSPVADPSHLPRGHHVCFSVSNFHSFVQTLKDKGIQTFEKSLPDGKVKQVFFFDPDGNGLEVAAVHLKCPCMDLHTMVVGYFDMVDVECRVYYQVTFVCGLCSLFASWARSAILASQAMSALP</sequence>
<dbReference type="InterPro" id="IPR004360">
    <property type="entry name" value="Glyas_Fos-R_dOase_dom"/>
</dbReference>
<organism evidence="2 3">
    <name type="scientific">Prunus yedoensis var. nudiflora</name>
    <dbReference type="NCBI Taxonomy" id="2094558"/>
    <lineage>
        <taxon>Eukaryota</taxon>
        <taxon>Viridiplantae</taxon>
        <taxon>Streptophyta</taxon>
        <taxon>Embryophyta</taxon>
        <taxon>Tracheophyta</taxon>
        <taxon>Spermatophyta</taxon>
        <taxon>Magnoliopsida</taxon>
        <taxon>eudicotyledons</taxon>
        <taxon>Gunneridae</taxon>
        <taxon>Pentapetalae</taxon>
        <taxon>rosids</taxon>
        <taxon>fabids</taxon>
        <taxon>Rosales</taxon>
        <taxon>Rosaceae</taxon>
        <taxon>Amygdaloideae</taxon>
        <taxon>Amygdaleae</taxon>
        <taxon>Prunus</taxon>
    </lineage>
</organism>
<dbReference type="Pfam" id="PF00903">
    <property type="entry name" value="Glyoxalase"/>
    <property type="match status" value="1"/>
</dbReference>
<keyword evidence="2" id="KW-0456">Lyase</keyword>
<dbReference type="PROSITE" id="PS51819">
    <property type="entry name" value="VOC"/>
    <property type="match status" value="1"/>
</dbReference>
<dbReference type="SUPFAM" id="SSF54593">
    <property type="entry name" value="Glyoxalase/Bleomycin resistance protein/Dihydroxybiphenyl dioxygenase"/>
    <property type="match status" value="1"/>
</dbReference>
<evidence type="ECO:0000259" key="1">
    <source>
        <dbReference type="PROSITE" id="PS51819"/>
    </source>
</evidence>
<comment type="caution">
    <text evidence="2">The sequence shown here is derived from an EMBL/GenBank/DDBJ whole genome shotgun (WGS) entry which is preliminary data.</text>
</comment>
<proteinExistence type="predicted"/>
<dbReference type="GO" id="GO:0016829">
    <property type="term" value="F:lyase activity"/>
    <property type="evidence" value="ECO:0007669"/>
    <property type="project" value="UniProtKB-KW"/>
</dbReference>
<name>A0A314YYB9_PRUYE</name>
<feature type="domain" description="VOC" evidence="1">
    <location>
        <begin position="10"/>
        <end position="140"/>
    </location>
</feature>
<evidence type="ECO:0000313" key="3">
    <source>
        <dbReference type="Proteomes" id="UP000250321"/>
    </source>
</evidence>
<gene>
    <name evidence="2" type="ORF">Pyn_08338</name>
</gene>
<evidence type="ECO:0000313" key="2">
    <source>
        <dbReference type="EMBL" id="PQQ11097.1"/>
    </source>
</evidence>
<dbReference type="EMBL" id="PJQY01000417">
    <property type="protein sequence ID" value="PQQ11097.1"/>
    <property type="molecule type" value="Genomic_DNA"/>
</dbReference>
<keyword evidence="3" id="KW-1185">Reference proteome</keyword>
<protein>
    <submittedName>
        <fullName evidence="2">Lactoylglutathione lyase</fullName>
    </submittedName>
</protein>
<dbReference type="PANTHER" id="PTHR47802:SF1">
    <property type="entry name" value="GLYOXALASE FAMILY PROTEIN, EXPRESSED"/>
    <property type="match status" value="1"/>
</dbReference>
<reference evidence="2 3" key="1">
    <citation type="submission" date="2018-02" db="EMBL/GenBank/DDBJ databases">
        <title>Draft genome of wild Prunus yedoensis var. nudiflora.</title>
        <authorList>
            <person name="Baek S."/>
            <person name="Kim J.-H."/>
            <person name="Choi K."/>
            <person name="Kim G.-B."/>
            <person name="Cho A."/>
            <person name="Jang H."/>
            <person name="Shin C.-H."/>
            <person name="Yu H.-J."/>
            <person name="Mun J.-H."/>
        </authorList>
    </citation>
    <scope>NUCLEOTIDE SEQUENCE [LARGE SCALE GENOMIC DNA]</scope>
    <source>
        <strain evidence="3">cv. Jeju island</strain>
        <tissue evidence="2">Leaf</tissue>
    </source>
</reference>
<dbReference type="STRING" id="2094558.A0A314YYB9"/>
<dbReference type="CDD" id="cd07245">
    <property type="entry name" value="VOC_like"/>
    <property type="match status" value="1"/>
</dbReference>
<dbReference type="InterPro" id="IPR037523">
    <property type="entry name" value="VOC_core"/>
</dbReference>
<dbReference type="AlphaFoldDB" id="A0A314YYB9"/>
<dbReference type="Gene3D" id="3.10.180.10">
    <property type="entry name" value="2,3-Dihydroxybiphenyl 1,2-Dioxygenase, domain 1"/>
    <property type="match status" value="1"/>
</dbReference>
<dbReference type="PANTHER" id="PTHR47802">
    <property type="entry name" value="GLYOXALASE FAMILY PROTEIN, EXPRESSED"/>
    <property type="match status" value="1"/>
</dbReference>
<accession>A0A314YYB9</accession>
<dbReference type="OrthoDB" id="16820at2759"/>
<dbReference type="InterPro" id="IPR029068">
    <property type="entry name" value="Glyas_Bleomycin-R_OHBP_Dase"/>
</dbReference>